<name>A0A4Y9YHJ1_9AGAM</name>
<evidence type="ECO:0000313" key="2">
    <source>
        <dbReference type="Proteomes" id="UP000298327"/>
    </source>
</evidence>
<protein>
    <submittedName>
        <fullName evidence="1">Uncharacterized protein</fullName>
    </submittedName>
</protein>
<gene>
    <name evidence="1" type="ORF">EVG20_g7049</name>
</gene>
<comment type="caution">
    <text evidence="1">The sequence shown here is derived from an EMBL/GenBank/DDBJ whole genome shotgun (WGS) entry which is preliminary data.</text>
</comment>
<keyword evidence="2" id="KW-1185">Reference proteome</keyword>
<dbReference type="Proteomes" id="UP000298327">
    <property type="component" value="Unassembled WGS sequence"/>
</dbReference>
<reference evidence="1 2" key="1">
    <citation type="submission" date="2019-02" db="EMBL/GenBank/DDBJ databases">
        <title>Genome sequencing of the rare red list fungi Dentipellis fragilis.</title>
        <authorList>
            <person name="Buettner E."/>
            <person name="Kellner H."/>
        </authorList>
    </citation>
    <scope>NUCLEOTIDE SEQUENCE [LARGE SCALE GENOMIC DNA]</scope>
    <source>
        <strain evidence="1 2">DSM 105465</strain>
    </source>
</reference>
<dbReference type="EMBL" id="SEOQ01000509">
    <property type="protein sequence ID" value="TFY61450.1"/>
    <property type="molecule type" value="Genomic_DNA"/>
</dbReference>
<accession>A0A4Y9YHJ1</accession>
<sequence length="88" mass="9961">MTVNYLSILAPCLCGRTVSHAFDTIGYWSGRRWPIELRDVDCGSLFRAYSEFIVTLVLLDATLVLAVLRLAPPSLFTIVQYTYTFHSN</sequence>
<dbReference type="AlphaFoldDB" id="A0A4Y9YHJ1"/>
<proteinExistence type="predicted"/>
<evidence type="ECO:0000313" key="1">
    <source>
        <dbReference type="EMBL" id="TFY61450.1"/>
    </source>
</evidence>
<organism evidence="1 2">
    <name type="scientific">Dentipellis fragilis</name>
    <dbReference type="NCBI Taxonomy" id="205917"/>
    <lineage>
        <taxon>Eukaryota</taxon>
        <taxon>Fungi</taxon>
        <taxon>Dikarya</taxon>
        <taxon>Basidiomycota</taxon>
        <taxon>Agaricomycotina</taxon>
        <taxon>Agaricomycetes</taxon>
        <taxon>Russulales</taxon>
        <taxon>Hericiaceae</taxon>
        <taxon>Dentipellis</taxon>
    </lineage>
</organism>